<reference evidence="1 2" key="1">
    <citation type="submission" date="2020-08" db="EMBL/GenBank/DDBJ databases">
        <title>A Genomic Blueprint of the Chicken Gut Microbiome.</title>
        <authorList>
            <person name="Gilroy R."/>
            <person name="Ravi A."/>
            <person name="Getino M."/>
            <person name="Pursley I."/>
            <person name="Horton D.L."/>
            <person name="Alikhan N.-F."/>
            <person name="Baker D."/>
            <person name="Gharbi K."/>
            <person name="Hall N."/>
            <person name="Watson M."/>
            <person name="Adriaenssens E.M."/>
            <person name="Foster-Nyarko E."/>
            <person name="Jarju S."/>
            <person name="Secka A."/>
            <person name="Antonio M."/>
            <person name="Oren A."/>
            <person name="Chaudhuri R."/>
            <person name="La Ragione R.M."/>
            <person name="Hildebrand F."/>
            <person name="Pallen M.J."/>
        </authorList>
    </citation>
    <scope>NUCLEOTIDE SEQUENCE [LARGE SCALE GENOMIC DNA]</scope>
    <source>
        <strain evidence="1 2">Sa2BVA9</strain>
    </source>
</reference>
<dbReference type="SFLD" id="SFLDG01140">
    <property type="entry name" value="C2.B:_Phosphomannomutase_and_P"/>
    <property type="match status" value="1"/>
</dbReference>
<dbReference type="NCBIfam" id="TIGR00099">
    <property type="entry name" value="Cof-subfamily"/>
    <property type="match status" value="1"/>
</dbReference>
<dbReference type="RefSeq" id="WP_191798149.1">
    <property type="nucleotide sequence ID" value="NZ_JACSQL010000001.1"/>
</dbReference>
<proteinExistence type="predicted"/>
<dbReference type="Gene3D" id="3.40.50.1000">
    <property type="entry name" value="HAD superfamily/HAD-like"/>
    <property type="match status" value="1"/>
</dbReference>
<protein>
    <submittedName>
        <fullName evidence="1">HAD family phosphatase</fullName>
    </submittedName>
</protein>
<dbReference type="InterPro" id="IPR023214">
    <property type="entry name" value="HAD_sf"/>
</dbReference>
<evidence type="ECO:0000313" key="1">
    <source>
        <dbReference type="EMBL" id="MBD7967087.1"/>
    </source>
</evidence>
<dbReference type="SUPFAM" id="SSF56784">
    <property type="entry name" value="HAD-like"/>
    <property type="match status" value="1"/>
</dbReference>
<dbReference type="EMBL" id="JACSQL010000001">
    <property type="protein sequence ID" value="MBD7967087.1"/>
    <property type="molecule type" value="Genomic_DNA"/>
</dbReference>
<evidence type="ECO:0000313" key="2">
    <source>
        <dbReference type="Proteomes" id="UP000608071"/>
    </source>
</evidence>
<dbReference type="Gene3D" id="3.30.1240.10">
    <property type="match status" value="1"/>
</dbReference>
<dbReference type="InterPro" id="IPR000150">
    <property type="entry name" value="Cof"/>
</dbReference>
<organism evidence="1 2">
    <name type="scientific">Paenibacillus gallinarum</name>
    <dbReference type="NCBI Taxonomy" id="2762232"/>
    <lineage>
        <taxon>Bacteria</taxon>
        <taxon>Bacillati</taxon>
        <taxon>Bacillota</taxon>
        <taxon>Bacilli</taxon>
        <taxon>Bacillales</taxon>
        <taxon>Paenibacillaceae</taxon>
        <taxon>Paenibacillus</taxon>
    </lineage>
</organism>
<dbReference type="PANTHER" id="PTHR10000:SF8">
    <property type="entry name" value="HAD SUPERFAMILY HYDROLASE-LIKE, TYPE 3"/>
    <property type="match status" value="1"/>
</dbReference>
<comment type="caution">
    <text evidence="1">The sequence shown here is derived from an EMBL/GenBank/DDBJ whole genome shotgun (WGS) entry which is preliminary data.</text>
</comment>
<sequence length="268" mass="29879">MNYKLIALDVDGTLLHDNHELSEENKNSIKAAASRGAEFVLCTGRGPVNTIPLMEKMGLGGYVITHNGAVTVDIKTQEVIDQFPMDAEGLQPYVDYCREHGIHFDVNTAFGLYVDKADQMSTKVRGMYDEVFLEPLNLPHWSELSEPVVKFSAFGDLDTMNQLEKEWNTWNSPFYMVRSGDFFLDLMHKDASKGEALKRLAASRGIEREHVLAMGNYFNDITMLTFAGKGIAMDNSPIDVKAAADEVTLSNNENGVHHALEKFVIGVK</sequence>
<name>A0ABR8SUB7_9BACL</name>
<dbReference type="Proteomes" id="UP000608071">
    <property type="component" value="Unassembled WGS sequence"/>
</dbReference>
<dbReference type="InterPro" id="IPR036412">
    <property type="entry name" value="HAD-like_sf"/>
</dbReference>
<dbReference type="NCBIfam" id="TIGR01484">
    <property type="entry name" value="HAD-SF-IIB"/>
    <property type="match status" value="1"/>
</dbReference>
<keyword evidence="2" id="KW-1185">Reference proteome</keyword>
<accession>A0ABR8SUB7</accession>
<gene>
    <name evidence="1" type="ORF">H9647_03345</name>
</gene>
<dbReference type="InterPro" id="IPR006379">
    <property type="entry name" value="HAD-SF_hydro_IIB"/>
</dbReference>
<dbReference type="CDD" id="cd07516">
    <property type="entry name" value="HAD_Pase"/>
    <property type="match status" value="1"/>
</dbReference>
<dbReference type="Pfam" id="PF08282">
    <property type="entry name" value="Hydrolase_3"/>
    <property type="match status" value="1"/>
</dbReference>
<dbReference type="PANTHER" id="PTHR10000">
    <property type="entry name" value="PHOSPHOSERINE PHOSPHATASE"/>
    <property type="match status" value="1"/>
</dbReference>
<dbReference type="SFLD" id="SFLDS00003">
    <property type="entry name" value="Haloacid_Dehalogenase"/>
    <property type="match status" value="1"/>
</dbReference>